<dbReference type="InterPro" id="IPR036928">
    <property type="entry name" value="AS_sf"/>
</dbReference>
<evidence type="ECO:0000313" key="3">
    <source>
        <dbReference type="EMBL" id="MBB5689782.1"/>
    </source>
</evidence>
<dbReference type="EMBL" id="JACIJE010000004">
    <property type="protein sequence ID" value="MBB5689782.1"/>
    <property type="molecule type" value="Genomic_DNA"/>
</dbReference>
<comment type="caution">
    <text evidence="3">The sequence shown here is derived from an EMBL/GenBank/DDBJ whole genome shotgun (WGS) entry which is preliminary data.</text>
</comment>
<dbReference type="RefSeq" id="WP_184483909.1">
    <property type="nucleotide sequence ID" value="NZ_JAAEDJ010000006.1"/>
</dbReference>
<name>A0A840Y580_9PROT</name>
<protein>
    <submittedName>
        <fullName evidence="3">Asp-tRNA(Asn)/Glu-tRNA(Gln) amidotransferase A subunit family amidase</fullName>
    </submittedName>
</protein>
<keyword evidence="3" id="KW-0808">Transferase</keyword>
<dbReference type="InterPro" id="IPR000120">
    <property type="entry name" value="Amidase"/>
</dbReference>
<reference evidence="3 4" key="1">
    <citation type="submission" date="2020-08" db="EMBL/GenBank/DDBJ databases">
        <title>Genomic Encyclopedia of Type Strains, Phase IV (KMG-IV): sequencing the most valuable type-strain genomes for metagenomic binning, comparative biology and taxonomic classification.</title>
        <authorList>
            <person name="Goeker M."/>
        </authorList>
    </citation>
    <scope>NUCLEOTIDE SEQUENCE [LARGE SCALE GENOMIC DNA]</scope>
    <source>
        <strain evidence="3 4">DSM 25895</strain>
    </source>
</reference>
<feature type="domain" description="Amidase" evidence="2">
    <location>
        <begin position="37"/>
        <end position="453"/>
    </location>
</feature>
<keyword evidence="4" id="KW-1185">Reference proteome</keyword>
<dbReference type="AlphaFoldDB" id="A0A840Y580"/>
<dbReference type="Proteomes" id="UP000562254">
    <property type="component" value="Unassembled WGS sequence"/>
</dbReference>
<dbReference type="PANTHER" id="PTHR11895">
    <property type="entry name" value="TRANSAMIDASE"/>
    <property type="match status" value="1"/>
</dbReference>
<dbReference type="SUPFAM" id="SSF75304">
    <property type="entry name" value="Amidase signature (AS) enzymes"/>
    <property type="match status" value="1"/>
</dbReference>
<dbReference type="Pfam" id="PF01425">
    <property type="entry name" value="Amidase"/>
    <property type="match status" value="1"/>
</dbReference>
<dbReference type="InterPro" id="IPR023631">
    <property type="entry name" value="Amidase_dom"/>
</dbReference>
<dbReference type="GO" id="GO:0016740">
    <property type="term" value="F:transferase activity"/>
    <property type="evidence" value="ECO:0007669"/>
    <property type="project" value="UniProtKB-KW"/>
</dbReference>
<evidence type="ECO:0000256" key="1">
    <source>
        <dbReference type="SAM" id="MobiDB-lite"/>
    </source>
</evidence>
<evidence type="ECO:0000313" key="4">
    <source>
        <dbReference type="Proteomes" id="UP000562254"/>
    </source>
</evidence>
<dbReference type="PANTHER" id="PTHR11895:SF151">
    <property type="entry name" value="GLUTAMYL-TRNA(GLN) AMIDOTRANSFERASE SUBUNIT A"/>
    <property type="match status" value="1"/>
</dbReference>
<gene>
    <name evidence="3" type="ORF">FHS88_001907</name>
</gene>
<accession>A0A840Y580</accession>
<organism evidence="3 4">
    <name type="scientific">Neoroseomonas alkaliterrae</name>
    <dbReference type="NCBI Taxonomy" id="1452450"/>
    <lineage>
        <taxon>Bacteria</taxon>
        <taxon>Pseudomonadati</taxon>
        <taxon>Pseudomonadota</taxon>
        <taxon>Alphaproteobacteria</taxon>
        <taxon>Acetobacterales</taxon>
        <taxon>Acetobacteraceae</taxon>
        <taxon>Neoroseomonas</taxon>
    </lineage>
</organism>
<sequence>MPLPPPQSYSPETFRPLTFHDAVPAFREGTDTPRAYLERCLATIAELEPQVMAFASLNEEGARAAADESTARYRAGAPLSPIDGLPIGIKDLLETRDLPTEMGSAFYKGNRPGRDSALVQALRQAGAVIVGKTVTTELGMSHPGPTRHPFDLRRTPGGSSSGSAAVISARMLPAAIGTQVLGSVIRPASFNANWALKPTQGAINRGERQGFSQSTAGIHAGCAEDMWRIAVEIVTRVGGDPGAPGLYFTAEAPPPPLKPRRLAVLQTEGWAVVEPKAAAAFERALAALRAEGVAVITREDHPLLERLEQRVTGAMALATDVCAYESAWSVANMMAKNPDALSESLKARFELGCSVTLAQYRARLHQREEMRHAQAALAGEVDAFIGLPACGPAPLPGDTGGSTNRILHTTGNPIMNTASSALGCPVVTVPRMAVDGMPLGIAVTGQPHQDEKVTAIARWIAGAVPPIMV</sequence>
<proteinExistence type="predicted"/>
<feature type="region of interest" description="Disordered" evidence="1">
    <location>
        <begin position="138"/>
        <end position="159"/>
    </location>
</feature>
<dbReference type="Gene3D" id="3.90.1300.10">
    <property type="entry name" value="Amidase signature (AS) domain"/>
    <property type="match status" value="1"/>
</dbReference>
<evidence type="ECO:0000259" key="2">
    <source>
        <dbReference type="Pfam" id="PF01425"/>
    </source>
</evidence>